<evidence type="ECO:0000313" key="1">
    <source>
        <dbReference type="EMBL" id="MBL1093439.1"/>
    </source>
</evidence>
<gene>
    <name evidence="1" type="ORF">JK360_29625</name>
</gene>
<dbReference type="EMBL" id="JAERRI010000019">
    <property type="protein sequence ID" value="MBL1093439.1"/>
    <property type="molecule type" value="Genomic_DNA"/>
</dbReference>
<organism evidence="1 2">
    <name type="scientific">Streptomyces siderophoricus</name>
    <dbReference type="NCBI Taxonomy" id="2802281"/>
    <lineage>
        <taxon>Bacteria</taxon>
        <taxon>Bacillati</taxon>
        <taxon>Actinomycetota</taxon>
        <taxon>Actinomycetes</taxon>
        <taxon>Kitasatosporales</taxon>
        <taxon>Streptomycetaceae</taxon>
        <taxon>Streptomyces</taxon>
    </lineage>
</organism>
<protein>
    <submittedName>
        <fullName evidence="1">Uncharacterized protein</fullName>
    </submittedName>
</protein>
<reference evidence="1 2" key="1">
    <citation type="submission" date="2021-01" db="EMBL/GenBank/DDBJ databases">
        <title>WGS of actinomycetes isolated from Thailand.</title>
        <authorList>
            <person name="Thawai C."/>
        </authorList>
    </citation>
    <scope>NUCLEOTIDE SEQUENCE [LARGE SCALE GENOMIC DNA]</scope>
    <source>
        <strain evidence="1 2">CH9-7</strain>
    </source>
</reference>
<keyword evidence="2" id="KW-1185">Reference proteome</keyword>
<accession>A0ABS1N053</accession>
<evidence type="ECO:0000313" key="2">
    <source>
        <dbReference type="Proteomes" id="UP000629371"/>
    </source>
</evidence>
<sequence length="125" mass="13165">MEPVPTPCPAHLVPDVAGAGGFNAAYHQAKAQHAVFVAIESQRPWWTVKADTLTAGPEHTVDDAVNAAREAVMRLVAAGEVRSDAYTAPFFSVLHGADGEHRGRELAASLYGDLEPLTHAAPTGL</sequence>
<dbReference type="Proteomes" id="UP000629371">
    <property type="component" value="Unassembled WGS sequence"/>
</dbReference>
<proteinExistence type="predicted"/>
<name>A0ABS1N053_9ACTN</name>
<comment type="caution">
    <text evidence="1">The sequence shown here is derived from an EMBL/GenBank/DDBJ whole genome shotgun (WGS) entry which is preliminary data.</text>
</comment>